<dbReference type="InterPro" id="IPR018511">
    <property type="entry name" value="Hemolysin-typ_Ca-bd_CS"/>
</dbReference>
<evidence type="ECO:0000313" key="4">
    <source>
        <dbReference type="Proteomes" id="UP000620670"/>
    </source>
</evidence>
<dbReference type="InterPro" id="IPR001343">
    <property type="entry name" value="Hemolysn_Ca-bd"/>
</dbReference>
<dbReference type="Gene3D" id="2.150.10.10">
    <property type="entry name" value="Serralysin-like metalloprotease, C-terminal"/>
    <property type="match status" value="2"/>
</dbReference>
<evidence type="ECO:0000256" key="2">
    <source>
        <dbReference type="ARBA" id="ARBA00022525"/>
    </source>
</evidence>
<evidence type="ECO:0000313" key="3">
    <source>
        <dbReference type="EMBL" id="MBJ6125746.1"/>
    </source>
</evidence>
<accession>A0ABS0Y0D7</accession>
<dbReference type="PROSITE" id="PS00330">
    <property type="entry name" value="HEMOLYSIN_CALCIUM"/>
    <property type="match status" value="3"/>
</dbReference>
<organism evidence="3 4">
    <name type="scientific">Microvirga splendida</name>
    <dbReference type="NCBI Taxonomy" id="2795727"/>
    <lineage>
        <taxon>Bacteria</taxon>
        <taxon>Pseudomonadati</taxon>
        <taxon>Pseudomonadota</taxon>
        <taxon>Alphaproteobacteria</taxon>
        <taxon>Hyphomicrobiales</taxon>
        <taxon>Methylobacteriaceae</taxon>
        <taxon>Microvirga</taxon>
    </lineage>
</organism>
<dbReference type="InterPro" id="IPR050557">
    <property type="entry name" value="RTX_toxin/Mannuronan_C5-epim"/>
</dbReference>
<dbReference type="Proteomes" id="UP000620670">
    <property type="component" value="Unassembled WGS sequence"/>
</dbReference>
<keyword evidence="4" id="KW-1185">Reference proteome</keyword>
<dbReference type="RefSeq" id="WP_199048795.1">
    <property type="nucleotide sequence ID" value="NZ_JAELXT010000008.1"/>
</dbReference>
<dbReference type="PRINTS" id="PR00313">
    <property type="entry name" value="CABNDNGRPT"/>
</dbReference>
<dbReference type="PANTHER" id="PTHR38340">
    <property type="entry name" value="S-LAYER PROTEIN"/>
    <property type="match status" value="1"/>
</dbReference>
<sequence length="222" mass="24120">MATIYGDDFDDDIEAFDTSDIIYGYDGDDLIYGFDGDDDIYGGYDHDTIYGGYGDDYLIGGAGHDDLYGDSGFDDLYGGSGLDYLFGGSGEDLLVGGTGRDTLAGGTGEDYFTFKRGDSGLKTSTADTILDWNRSFDFIDMTIKGTRSNYREFETDAASIATAASDADYFYGDTNVRHVFLFNPDIDTGFLVSDLNADGLFETGVVLKKAGLASDMRFDYII</sequence>
<reference evidence="4" key="1">
    <citation type="submission" date="2020-12" db="EMBL/GenBank/DDBJ databases">
        <title>Hymenobacter sp.</title>
        <authorList>
            <person name="Kim M.K."/>
        </authorList>
    </citation>
    <scope>NUCLEOTIDE SEQUENCE [LARGE SCALE GENOMIC DNA]</scope>
    <source>
        <strain evidence="4">BT325</strain>
    </source>
</reference>
<comment type="subcellular location">
    <subcellularLocation>
        <location evidence="1">Secreted</location>
    </subcellularLocation>
</comment>
<name>A0ABS0Y0D7_9HYPH</name>
<dbReference type="EMBL" id="JAELXT010000008">
    <property type="protein sequence ID" value="MBJ6125746.1"/>
    <property type="molecule type" value="Genomic_DNA"/>
</dbReference>
<dbReference type="Pfam" id="PF00353">
    <property type="entry name" value="HemolysinCabind"/>
    <property type="match status" value="3"/>
</dbReference>
<dbReference type="SUPFAM" id="SSF51120">
    <property type="entry name" value="beta-Roll"/>
    <property type="match status" value="2"/>
</dbReference>
<evidence type="ECO:0000256" key="1">
    <source>
        <dbReference type="ARBA" id="ARBA00004613"/>
    </source>
</evidence>
<evidence type="ECO:0008006" key="5">
    <source>
        <dbReference type="Google" id="ProtNLM"/>
    </source>
</evidence>
<dbReference type="PANTHER" id="PTHR38340:SF1">
    <property type="entry name" value="S-LAYER PROTEIN"/>
    <property type="match status" value="1"/>
</dbReference>
<protein>
    <recommendedName>
        <fullName evidence="5">Calcium-binding protein</fullName>
    </recommendedName>
</protein>
<keyword evidence="2" id="KW-0964">Secreted</keyword>
<dbReference type="InterPro" id="IPR011049">
    <property type="entry name" value="Serralysin-like_metalloprot_C"/>
</dbReference>
<comment type="caution">
    <text evidence="3">The sequence shown here is derived from an EMBL/GenBank/DDBJ whole genome shotgun (WGS) entry which is preliminary data.</text>
</comment>
<gene>
    <name evidence="3" type="ORF">JAO75_10055</name>
</gene>
<proteinExistence type="predicted"/>